<evidence type="ECO:0000256" key="4">
    <source>
        <dbReference type="ARBA" id="ARBA00022692"/>
    </source>
</evidence>
<evidence type="ECO:0000256" key="1">
    <source>
        <dbReference type="ARBA" id="ARBA00004651"/>
    </source>
</evidence>
<dbReference type="InterPro" id="IPR027417">
    <property type="entry name" value="P-loop_NTPase"/>
</dbReference>
<evidence type="ECO:0000313" key="9">
    <source>
        <dbReference type="EMBL" id="MBB5747067.1"/>
    </source>
</evidence>
<dbReference type="Gene3D" id="3.40.50.300">
    <property type="entry name" value="P-loop containing nucleotide triphosphate hydrolases"/>
    <property type="match status" value="1"/>
</dbReference>
<keyword evidence="10" id="KW-1185">Reference proteome</keyword>
<dbReference type="GO" id="GO:0005886">
    <property type="term" value="C:plasma membrane"/>
    <property type="evidence" value="ECO:0007669"/>
    <property type="project" value="UniProtKB-SubCell"/>
</dbReference>
<evidence type="ECO:0000256" key="6">
    <source>
        <dbReference type="ARBA" id="ARBA00023136"/>
    </source>
</evidence>
<gene>
    <name evidence="9" type="ORF">GGR13_002674</name>
</gene>
<keyword evidence="4 8" id="KW-0812">Transmembrane</keyword>
<keyword evidence="3" id="KW-1003">Cell membrane</keyword>
<dbReference type="Proteomes" id="UP000545037">
    <property type="component" value="Unassembled WGS sequence"/>
</dbReference>
<name>A0A7W9CK25_9CAUL</name>
<dbReference type="AlphaFoldDB" id="A0A7W9CK25"/>
<evidence type="ECO:0000256" key="8">
    <source>
        <dbReference type="SAM" id="Phobius"/>
    </source>
</evidence>
<dbReference type="InterPro" id="IPR003688">
    <property type="entry name" value="TraG/VirD4"/>
</dbReference>
<proteinExistence type="inferred from homology"/>
<comment type="similarity">
    <text evidence="2">Belongs to the VirD4/TraG family.</text>
</comment>
<keyword evidence="5 8" id="KW-1133">Transmembrane helix</keyword>
<dbReference type="EMBL" id="JACHOR010000004">
    <property type="protein sequence ID" value="MBB5747067.1"/>
    <property type="molecule type" value="Genomic_DNA"/>
</dbReference>
<feature type="transmembrane region" description="Helical" evidence="8">
    <location>
        <begin position="68"/>
        <end position="90"/>
    </location>
</feature>
<protein>
    <submittedName>
        <fullName evidence="9">Type IV secretion system protein VirD4</fullName>
    </submittedName>
</protein>
<sequence>MTRFENANPAARATLVVVGLLVLLLLAGTSTAMIALAGVGRLSPDVDPARVPAWLWHYRADPNLQRWLWIGGLISILLAVVIVAAVALGIRRPLHGAAHWASTRDLKAAGLAARDGILLGRRGRSWLIAGGSEHVMLYAPTRTGKGVGIVIPNLLTWPGSVVVLDIKRENHAATAGFRAAAGQTVLLFDPLAPDGRTARFNPLAHITRSSASAVLDELQRMAVMLFPGHDHADPFWSEAARTGFIGVGAYIAETPHLPFSLGEIFRQLTQGDARERFPGLIKARALAGAPLSNGCASALRDFCSSSENTFASIRQTITSRMGLWLNPAVDAATAVSDFDLRDLRRGGLSLYLGASPDNMLRVAPLYSLLFQQLVDLNSRRLPGPDDRPVLVLLDEFARLGRAPILAAAFSYLAGYGIRLLPVIQSPSQLRALYGPDVTEDILTNCGIEVVFAPKELKVAQELSERLGYYTYHARSQSRPMGLGSGRRSTTTSDQRRALMMPQELMQLPDRTLIVLKGGMPPARGVKIRFFRERIFTRRQRPAPRRPVAAELASATPVPPPPALEDTDMSYESLVQAFTEQGCPPPEIGATENEVADWLDQIIDAIVPAPDRDNDR</sequence>
<accession>A0A7W9CK25</accession>
<evidence type="ECO:0000256" key="3">
    <source>
        <dbReference type="ARBA" id="ARBA00022475"/>
    </source>
</evidence>
<feature type="region of interest" description="Disordered" evidence="7">
    <location>
        <begin position="540"/>
        <end position="564"/>
    </location>
</feature>
<dbReference type="PANTHER" id="PTHR37937:SF1">
    <property type="entry name" value="CONJUGATIVE TRANSFER: DNA TRANSPORT"/>
    <property type="match status" value="1"/>
</dbReference>
<evidence type="ECO:0000256" key="2">
    <source>
        <dbReference type="ARBA" id="ARBA00008806"/>
    </source>
</evidence>
<evidence type="ECO:0000256" key="5">
    <source>
        <dbReference type="ARBA" id="ARBA00022989"/>
    </source>
</evidence>
<evidence type="ECO:0000313" key="10">
    <source>
        <dbReference type="Proteomes" id="UP000545037"/>
    </source>
</evidence>
<dbReference type="RefSeq" id="WP_183214013.1">
    <property type="nucleotide sequence ID" value="NZ_JACHOR010000004.1"/>
</dbReference>
<evidence type="ECO:0000256" key="7">
    <source>
        <dbReference type="SAM" id="MobiDB-lite"/>
    </source>
</evidence>
<dbReference type="SUPFAM" id="SSF52540">
    <property type="entry name" value="P-loop containing nucleoside triphosphate hydrolases"/>
    <property type="match status" value="1"/>
</dbReference>
<dbReference type="InterPro" id="IPR051539">
    <property type="entry name" value="T4SS-coupling_protein"/>
</dbReference>
<comment type="caution">
    <text evidence="9">The sequence shown here is derived from an EMBL/GenBank/DDBJ whole genome shotgun (WGS) entry which is preliminary data.</text>
</comment>
<organism evidence="9 10">
    <name type="scientific">Brevundimonas variabilis</name>
    <dbReference type="NCBI Taxonomy" id="74312"/>
    <lineage>
        <taxon>Bacteria</taxon>
        <taxon>Pseudomonadati</taxon>
        <taxon>Pseudomonadota</taxon>
        <taxon>Alphaproteobacteria</taxon>
        <taxon>Caulobacterales</taxon>
        <taxon>Caulobacteraceae</taxon>
        <taxon>Brevundimonas</taxon>
    </lineage>
</organism>
<dbReference type="PANTHER" id="PTHR37937">
    <property type="entry name" value="CONJUGATIVE TRANSFER: DNA TRANSPORT"/>
    <property type="match status" value="1"/>
</dbReference>
<keyword evidence="6 8" id="KW-0472">Membrane</keyword>
<comment type="subcellular location">
    <subcellularLocation>
        <location evidence="1">Cell membrane</location>
        <topology evidence="1">Multi-pass membrane protein</topology>
    </subcellularLocation>
</comment>
<dbReference type="Pfam" id="PF02534">
    <property type="entry name" value="T4SS-DNA_transf"/>
    <property type="match status" value="1"/>
</dbReference>
<reference evidence="9 10" key="1">
    <citation type="submission" date="2020-08" db="EMBL/GenBank/DDBJ databases">
        <title>Genomic Encyclopedia of Type Strains, Phase IV (KMG-IV): sequencing the most valuable type-strain genomes for metagenomic binning, comparative biology and taxonomic classification.</title>
        <authorList>
            <person name="Goeker M."/>
        </authorList>
    </citation>
    <scope>NUCLEOTIDE SEQUENCE [LARGE SCALE GENOMIC DNA]</scope>
    <source>
        <strain evidence="9 10">DSM 4737</strain>
    </source>
</reference>
<dbReference type="CDD" id="cd01127">
    <property type="entry name" value="TrwB_TraG_TraD_VirD4"/>
    <property type="match status" value="1"/>
</dbReference>